<keyword evidence="3" id="KW-1185">Reference proteome</keyword>
<dbReference type="InterPro" id="IPR036117">
    <property type="entry name" value="DhaL_dom_sf"/>
</dbReference>
<name>A0A7J6W3X7_THATH</name>
<dbReference type="EMBL" id="JABWDY010023064">
    <property type="protein sequence ID" value="KAF5191210.1"/>
    <property type="molecule type" value="Genomic_DNA"/>
</dbReference>
<reference evidence="2 3" key="1">
    <citation type="submission" date="2020-06" db="EMBL/GenBank/DDBJ databases">
        <title>Transcriptomic and genomic resources for Thalictrum thalictroides and T. hernandezii: Facilitating candidate gene discovery in an emerging model plant lineage.</title>
        <authorList>
            <person name="Arias T."/>
            <person name="Riano-Pachon D.M."/>
            <person name="Di Stilio V.S."/>
        </authorList>
    </citation>
    <scope>NUCLEOTIDE SEQUENCE [LARGE SCALE GENOMIC DNA]</scope>
    <source>
        <strain evidence="3">cv. WT478/WT964</strain>
        <tissue evidence="2">Leaves</tissue>
    </source>
</reference>
<feature type="non-terminal residue" evidence="2">
    <location>
        <position position="1"/>
    </location>
</feature>
<dbReference type="InterPro" id="IPR004007">
    <property type="entry name" value="DhaL_dom"/>
</dbReference>
<gene>
    <name evidence="2" type="ORF">FRX31_019203</name>
</gene>
<comment type="caution">
    <text evidence="2">The sequence shown here is derived from an EMBL/GenBank/DDBJ whole genome shotgun (WGS) entry which is preliminary data.</text>
</comment>
<organism evidence="2 3">
    <name type="scientific">Thalictrum thalictroides</name>
    <name type="common">Rue-anemone</name>
    <name type="synonym">Anemone thalictroides</name>
    <dbReference type="NCBI Taxonomy" id="46969"/>
    <lineage>
        <taxon>Eukaryota</taxon>
        <taxon>Viridiplantae</taxon>
        <taxon>Streptophyta</taxon>
        <taxon>Embryophyta</taxon>
        <taxon>Tracheophyta</taxon>
        <taxon>Spermatophyta</taxon>
        <taxon>Magnoliopsida</taxon>
        <taxon>Ranunculales</taxon>
        <taxon>Ranunculaceae</taxon>
        <taxon>Thalictroideae</taxon>
        <taxon>Thalictrum</taxon>
    </lineage>
</organism>
<evidence type="ECO:0000259" key="1">
    <source>
        <dbReference type="Pfam" id="PF02734"/>
    </source>
</evidence>
<dbReference type="Gene3D" id="1.25.40.340">
    <property type="match status" value="1"/>
</dbReference>
<accession>A0A7J6W3X7</accession>
<dbReference type="SUPFAM" id="SSF101473">
    <property type="entry name" value="DhaL-like"/>
    <property type="match status" value="1"/>
</dbReference>
<evidence type="ECO:0000313" key="3">
    <source>
        <dbReference type="Proteomes" id="UP000554482"/>
    </source>
</evidence>
<dbReference type="GO" id="GO:0006071">
    <property type="term" value="P:glycerol metabolic process"/>
    <property type="evidence" value="ECO:0007669"/>
    <property type="project" value="InterPro"/>
</dbReference>
<feature type="domain" description="DhaL" evidence="1">
    <location>
        <begin position="3"/>
        <end position="74"/>
    </location>
</feature>
<dbReference type="Proteomes" id="UP000554482">
    <property type="component" value="Unassembled WGS sequence"/>
</dbReference>
<sequence>SVALSAAISAISLCGGASEGQRTLLDALYPALASLQESIASNKDNSEAFVASAEASLEGATKTKAMIAQVCTASLRVSVVSLFKCKSFHHRFASLMPFNE</sequence>
<evidence type="ECO:0000313" key="2">
    <source>
        <dbReference type="EMBL" id="KAF5191210.1"/>
    </source>
</evidence>
<dbReference type="AlphaFoldDB" id="A0A7J6W3X7"/>
<dbReference type="Pfam" id="PF02734">
    <property type="entry name" value="Dak2"/>
    <property type="match status" value="1"/>
</dbReference>
<proteinExistence type="predicted"/>
<dbReference type="GO" id="GO:0004371">
    <property type="term" value="F:glycerone kinase activity"/>
    <property type="evidence" value="ECO:0007669"/>
    <property type="project" value="InterPro"/>
</dbReference>
<protein>
    <recommendedName>
        <fullName evidence="1">DhaL domain-containing protein</fullName>
    </recommendedName>
</protein>